<sequence>MKVIVGLDSSSDLDYNSQTLFQFIYRQHQDFGLEANAFETILHPRDEQTLFQLVLSEASKEKIIVSEDIKDKCWLDVCEFRLGSSHASSATIESLAKITTVLLRTYNVVDRVLISRRVLEEFESNNAVKEIFYNAEYIITSRVLPWFEVLPFQQLIVGNNVCSIQR</sequence>
<protein>
    <submittedName>
        <fullName evidence="1">Uncharacterized protein</fullName>
    </submittedName>
</protein>
<proteinExistence type="predicted"/>
<evidence type="ECO:0000313" key="2">
    <source>
        <dbReference type="Proteomes" id="UP000728185"/>
    </source>
</evidence>
<organism evidence="1 2">
    <name type="scientific">Fasciolopsis buskii</name>
    <dbReference type="NCBI Taxonomy" id="27845"/>
    <lineage>
        <taxon>Eukaryota</taxon>
        <taxon>Metazoa</taxon>
        <taxon>Spiralia</taxon>
        <taxon>Lophotrochozoa</taxon>
        <taxon>Platyhelminthes</taxon>
        <taxon>Trematoda</taxon>
        <taxon>Digenea</taxon>
        <taxon>Plagiorchiida</taxon>
        <taxon>Echinostomata</taxon>
        <taxon>Echinostomatoidea</taxon>
        <taxon>Fasciolidae</taxon>
        <taxon>Fasciolopsis</taxon>
    </lineage>
</organism>
<gene>
    <name evidence="1" type="ORF">FBUS_11677</name>
</gene>
<reference evidence="1" key="1">
    <citation type="submission" date="2019-05" db="EMBL/GenBank/DDBJ databases">
        <title>Annotation for the trematode Fasciolopsis buski.</title>
        <authorList>
            <person name="Choi Y.-J."/>
        </authorList>
    </citation>
    <scope>NUCLEOTIDE SEQUENCE</scope>
    <source>
        <strain evidence="1">HT</strain>
        <tissue evidence="1">Whole worm</tissue>
    </source>
</reference>
<dbReference type="OrthoDB" id="6427080at2759"/>
<keyword evidence="2" id="KW-1185">Reference proteome</keyword>
<dbReference type="EMBL" id="LUCM01002279">
    <property type="protein sequence ID" value="KAA0197599.1"/>
    <property type="molecule type" value="Genomic_DNA"/>
</dbReference>
<accession>A0A8E0S027</accession>
<name>A0A8E0S027_9TREM</name>
<dbReference type="Proteomes" id="UP000728185">
    <property type="component" value="Unassembled WGS sequence"/>
</dbReference>
<dbReference type="AlphaFoldDB" id="A0A8E0S027"/>
<comment type="caution">
    <text evidence="1">The sequence shown here is derived from an EMBL/GenBank/DDBJ whole genome shotgun (WGS) entry which is preliminary data.</text>
</comment>
<evidence type="ECO:0000313" key="1">
    <source>
        <dbReference type="EMBL" id="KAA0197599.1"/>
    </source>
</evidence>